<feature type="region of interest" description="Disordered" evidence="1">
    <location>
        <begin position="107"/>
        <end position="126"/>
    </location>
</feature>
<evidence type="ECO:0000313" key="2">
    <source>
        <dbReference type="EMBL" id="MBF6227259.1"/>
    </source>
</evidence>
<protein>
    <submittedName>
        <fullName evidence="2">Uncharacterized protein</fullName>
    </submittedName>
</protein>
<dbReference type="Proteomes" id="UP000807309">
    <property type="component" value="Unassembled WGS sequence"/>
</dbReference>
<reference evidence="2 3" key="1">
    <citation type="submission" date="2020-10" db="EMBL/GenBank/DDBJ databases">
        <title>Identification of Nocardia species via Next-generation sequencing and recognition of intraspecies genetic diversity.</title>
        <authorList>
            <person name="Li P."/>
            <person name="Li P."/>
            <person name="Lu B."/>
        </authorList>
    </citation>
    <scope>NUCLEOTIDE SEQUENCE [LARGE SCALE GENOMIC DNA]</scope>
    <source>
        <strain evidence="2 3">N-11</strain>
    </source>
</reference>
<sequence>MTVDWYLCAMPVEKAVTLLSDEILDADPHLAGMRQLRTDSDLETMEGANESGRAAANAILDAADDPAPRVPVYPLVSLPIFEPWKRIDAGRYRAGFAALARHMTGRTTPCRDVPAAPRRRNAPEHA</sequence>
<organism evidence="2 3">
    <name type="scientific">Nocardia abscessus</name>
    <dbReference type="NCBI Taxonomy" id="120957"/>
    <lineage>
        <taxon>Bacteria</taxon>
        <taxon>Bacillati</taxon>
        <taxon>Actinomycetota</taxon>
        <taxon>Actinomycetes</taxon>
        <taxon>Mycobacteriales</taxon>
        <taxon>Nocardiaceae</taxon>
        <taxon>Nocardia</taxon>
    </lineage>
</organism>
<name>A0ABS0CA98_9NOCA</name>
<keyword evidence="3" id="KW-1185">Reference proteome</keyword>
<evidence type="ECO:0000313" key="3">
    <source>
        <dbReference type="Proteomes" id="UP000807309"/>
    </source>
</evidence>
<proteinExistence type="predicted"/>
<accession>A0ABS0CA98</accession>
<dbReference type="EMBL" id="JADLRE010000014">
    <property type="protein sequence ID" value="MBF6227259.1"/>
    <property type="molecule type" value="Genomic_DNA"/>
</dbReference>
<comment type="caution">
    <text evidence="2">The sequence shown here is derived from an EMBL/GenBank/DDBJ whole genome shotgun (WGS) entry which is preliminary data.</text>
</comment>
<gene>
    <name evidence="2" type="ORF">IU470_19390</name>
</gene>
<evidence type="ECO:0000256" key="1">
    <source>
        <dbReference type="SAM" id="MobiDB-lite"/>
    </source>
</evidence>